<accession>A0A9W8PYV8</accession>
<protein>
    <recommendedName>
        <fullName evidence="3">DUF7908 domain-containing protein</fullName>
    </recommendedName>
</protein>
<dbReference type="EMBL" id="JAPDHF010000002">
    <property type="protein sequence ID" value="KAJ4022721.1"/>
    <property type="molecule type" value="Genomic_DNA"/>
</dbReference>
<reference evidence="4" key="1">
    <citation type="submission" date="2022-10" db="EMBL/GenBank/DDBJ databases">
        <title>Fusarium specimens isolated from Avocado Roots.</title>
        <authorList>
            <person name="Stajich J."/>
            <person name="Roper C."/>
            <person name="Heimlech-Rivalta G."/>
        </authorList>
    </citation>
    <scope>NUCLEOTIDE SEQUENCE</scope>
    <source>
        <strain evidence="4">CF00143</strain>
    </source>
</reference>
<gene>
    <name evidence="4" type="ORF">NW766_001768</name>
</gene>
<name>A0A9W8PYV8_9HYPO</name>
<keyword evidence="5" id="KW-1185">Reference proteome</keyword>
<dbReference type="AlphaFoldDB" id="A0A9W8PYV8"/>
<evidence type="ECO:0000256" key="2">
    <source>
        <dbReference type="SAM" id="SignalP"/>
    </source>
</evidence>
<sequence>MKWHLVLALGGPAQAIAGLQLFGEPQVNDGVVCYTYLSTYLVAIASETAEPDFPSLPSFPTTRGIVPPFFSNRSTTVPPSAVTEASEINENPATLIDFTTSDFAITTDEEEEPAVTATDSGSRFLPTLVTSTEATPTSSEPVSGQAVIFFVSPQVDNDKRDIFKRSPGGFIGDGNTNVDICTNAVAFRLGDGQLFDLQDPINYDGESYKQFRSEGAPPEDAITTEFSNVAGTLVFSNRALPNTNAGFCQDKSGQVYITFTSSPPGCVPISLRVYAVEQCQNGQIIGLDPAEAATTEPTQPSTIAETMKTALTKTATFPEDISSTAVPSAQLSQSSEPFPETTEITPSFNPGESSTSSLAGQATPVASDSSPEDSSSILFTTSIETPIVSESFISLLSSFTTTASSDFFPPASTLSSDFFSSTDTFASEPTSTLTIESSAESAITSEESSTITDESTVTEESTTTTEEATTTAAEKPTTTTTEESTTTATEGPTTTTEEATSTTTEEPTTTTGCNSVDPLTTVALASPTPLFSDDIYRDEGMGRIIVPWDGGLAGTSQSHVFINTNGYITTFPEIDPLNQQLPSDFIHPIAFLPYWDDLVLDPTKGHTIVYEFSQGNLGTQLTIEFILGKVDTDGIYHFEAIFFEESSNSAFFRYYTTPEKGSSATVGFQNLPAGRSAQASYNQADNILDGEAIFLSLDQSDSFLFFGFDSTECGIGQAVSFP</sequence>
<evidence type="ECO:0000259" key="3">
    <source>
        <dbReference type="Pfam" id="PF25485"/>
    </source>
</evidence>
<evidence type="ECO:0000256" key="1">
    <source>
        <dbReference type="SAM" id="MobiDB-lite"/>
    </source>
</evidence>
<dbReference type="Proteomes" id="UP001152130">
    <property type="component" value="Unassembled WGS sequence"/>
</dbReference>
<feature type="compositionally biased region" description="Polar residues" evidence="1">
    <location>
        <begin position="322"/>
        <end position="366"/>
    </location>
</feature>
<feature type="chain" id="PRO_5040977667" description="DUF7908 domain-containing protein" evidence="2">
    <location>
        <begin position="19"/>
        <end position="722"/>
    </location>
</feature>
<evidence type="ECO:0000313" key="5">
    <source>
        <dbReference type="Proteomes" id="UP001152130"/>
    </source>
</evidence>
<dbReference type="OrthoDB" id="3563678at2759"/>
<dbReference type="Pfam" id="PF25485">
    <property type="entry name" value="DUF7908"/>
    <property type="match status" value="1"/>
</dbReference>
<feature type="region of interest" description="Disordered" evidence="1">
    <location>
        <begin position="430"/>
        <end position="517"/>
    </location>
</feature>
<dbReference type="InterPro" id="IPR057230">
    <property type="entry name" value="DUF7908"/>
</dbReference>
<feature type="compositionally biased region" description="Low complexity" evidence="1">
    <location>
        <begin position="434"/>
        <end position="511"/>
    </location>
</feature>
<keyword evidence="2" id="KW-0732">Signal</keyword>
<feature type="signal peptide" evidence="2">
    <location>
        <begin position="1"/>
        <end position="18"/>
    </location>
</feature>
<proteinExistence type="predicted"/>
<evidence type="ECO:0000313" key="4">
    <source>
        <dbReference type="EMBL" id="KAJ4022721.1"/>
    </source>
</evidence>
<feature type="region of interest" description="Disordered" evidence="1">
    <location>
        <begin position="322"/>
        <end position="375"/>
    </location>
</feature>
<comment type="caution">
    <text evidence="4">The sequence shown here is derived from an EMBL/GenBank/DDBJ whole genome shotgun (WGS) entry which is preliminary data.</text>
</comment>
<organism evidence="4 5">
    <name type="scientific">Fusarium irregulare</name>
    <dbReference type="NCBI Taxonomy" id="2494466"/>
    <lineage>
        <taxon>Eukaryota</taxon>
        <taxon>Fungi</taxon>
        <taxon>Dikarya</taxon>
        <taxon>Ascomycota</taxon>
        <taxon>Pezizomycotina</taxon>
        <taxon>Sordariomycetes</taxon>
        <taxon>Hypocreomycetidae</taxon>
        <taxon>Hypocreales</taxon>
        <taxon>Nectriaceae</taxon>
        <taxon>Fusarium</taxon>
        <taxon>Fusarium incarnatum-equiseti species complex</taxon>
    </lineage>
</organism>
<feature type="domain" description="DUF7908" evidence="3">
    <location>
        <begin position="149"/>
        <end position="276"/>
    </location>
</feature>